<evidence type="ECO:0000256" key="4">
    <source>
        <dbReference type="ARBA" id="ARBA00016902"/>
    </source>
</evidence>
<evidence type="ECO:0000256" key="7">
    <source>
        <dbReference type="ARBA" id="ARBA00023186"/>
    </source>
</evidence>
<dbReference type="EMBL" id="CP012357">
    <property type="protein sequence ID" value="AKX33975.1"/>
    <property type="molecule type" value="Genomic_DNA"/>
</dbReference>
<dbReference type="NCBIfam" id="TIGR00115">
    <property type="entry name" value="tig"/>
    <property type="match status" value="1"/>
</dbReference>
<dbReference type="GO" id="GO:0006457">
    <property type="term" value="P:protein folding"/>
    <property type="evidence" value="ECO:0007669"/>
    <property type="project" value="UniProtKB-UniRule"/>
</dbReference>
<keyword evidence="15" id="KW-0175">Coiled coil</keyword>
<dbReference type="InterPro" id="IPR005215">
    <property type="entry name" value="Trig_fac"/>
</dbReference>
<evidence type="ECO:0000256" key="10">
    <source>
        <dbReference type="ARBA" id="ARBA00024849"/>
    </source>
</evidence>
<evidence type="ECO:0000256" key="1">
    <source>
        <dbReference type="ARBA" id="ARBA00000971"/>
    </source>
</evidence>
<dbReference type="GO" id="GO:0051301">
    <property type="term" value="P:cell division"/>
    <property type="evidence" value="ECO:0007669"/>
    <property type="project" value="UniProtKB-KW"/>
</dbReference>
<evidence type="ECO:0000256" key="5">
    <source>
        <dbReference type="ARBA" id="ARBA00022618"/>
    </source>
</evidence>
<dbReference type="FunFam" id="3.10.50.40:FF:000001">
    <property type="entry name" value="Trigger factor"/>
    <property type="match status" value="1"/>
</dbReference>
<dbReference type="InterPro" id="IPR001179">
    <property type="entry name" value="PPIase_FKBP_dom"/>
</dbReference>
<feature type="domain" description="PPIase FKBP-type" evidence="16">
    <location>
        <begin position="168"/>
        <end position="216"/>
    </location>
</feature>
<gene>
    <name evidence="12 17" type="primary">tig</name>
    <name evidence="17" type="ORF">SLITO_v1c03200</name>
</gene>
<keyword evidence="7 12" id="KW-0143">Chaperone</keyword>
<dbReference type="InterPro" id="IPR027304">
    <property type="entry name" value="Trigger_fact/SurA_dom_sf"/>
</dbReference>
<dbReference type="Gene3D" id="1.10.3120.10">
    <property type="entry name" value="Trigger factor, C-terminal domain"/>
    <property type="match status" value="1"/>
</dbReference>
<comment type="subcellular location">
    <subcellularLocation>
        <location evidence="12">Cytoplasm</location>
    </subcellularLocation>
    <text evidence="12">About half TF is bound to the ribosome near the polypeptide exit tunnel while the other half is free in the cytoplasm.</text>
</comment>
<accession>A0A0K1W0X1</accession>
<dbReference type="GO" id="GO:0015031">
    <property type="term" value="P:protein transport"/>
    <property type="evidence" value="ECO:0007669"/>
    <property type="project" value="UniProtKB-UniRule"/>
</dbReference>
<evidence type="ECO:0000256" key="3">
    <source>
        <dbReference type="ARBA" id="ARBA00013194"/>
    </source>
</evidence>
<dbReference type="SUPFAM" id="SSF109998">
    <property type="entry name" value="Triger factor/SurA peptide-binding domain-like"/>
    <property type="match status" value="1"/>
</dbReference>
<dbReference type="RefSeq" id="WP_075058070.1">
    <property type="nucleotide sequence ID" value="NZ_CP012357.1"/>
</dbReference>
<dbReference type="HAMAP" id="MF_00303">
    <property type="entry name" value="Trigger_factor_Tig"/>
    <property type="match status" value="1"/>
</dbReference>
<dbReference type="PROSITE" id="PS50059">
    <property type="entry name" value="FKBP_PPIASE"/>
    <property type="match status" value="1"/>
</dbReference>
<name>A0A0K1W0X1_9MOLU</name>
<comment type="similarity">
    <text evidence="2 12 14">Belongs to the FKBP-type PPIase family. Tig subfamily.</text>
</comment>
<evidence type="ECO:0000256" key="14">
    <source>
        <dbReference type="RuleBase" id="RU003914"/>
    </source>
</evidence>
<comment type="function">
    <text evidence="10 12">Involved in protein export. Acts as a chaperone by maintaining the newly synthesized protein in an open conformation. Functions as a peptidyl-prolyl cis-trans isomerase.</text>
</comment>
<protein>
    <recommendedName>
        <fullName evidence="4 12">Trigger factor</fullName>
        <shortName evidence="12">TF</shortName>
        <ecNumber evidence="3 12">5.2.1.8</ecNumber>
    </recommendedName>
    <alternativeName>
        <fullName evidence="11 12">PPIase</fullName>
    </alternativeName>
</protein>
<evidence type="ECO:0000256" key="2">
    <source>
        <dbReference type="ARBA" id="ARBA00005464"/>
    </source>
</evidence>
<evidence type="ECO:0000259" key="16">
    <source>
        <dbReference type="PROSITE" id="PS50059"/>
    </source>
</evidence>
<evidence type="ECO:0000256" key="15">
    <source>
        <dbReference type="SAM" id="Coils"/>
    </source>
</evidence>
<dbReference type="Gene3D" id="3.10.50.40">
    <property type="match status" value="1"/>
</dbReference>
<dbReference type="InterPro" id="IPR037041">
    <property type="entry name" value="Trigger_fac_C_sf"/>
</dbReference>
<dbReference type="InterPro" id="IPR008881">
    <property type="entry name" value="Trigger_fac_ribosome-bd_bac"/>
</dbReference>
<reference evidence="17 18" key="1">
    <citation type="journal article" date="2015" name="Genome Announc.">
        <title>Complete Genome Sequence of Spiroplasma litorale TN-1T (DSM 21781), a Bacterium Isolated from a Green-Eyed Horsefly (Tabanus nigrovittatus).</title>
        <authorList>
            <person name="Lo W.S."/>
            <person name="Lai Y.C."/>
            <person name="Lien Y.W."/>
            <person name="Wang T.H."/>
            <person name="Kuo C.H."/>
        </authorList>
    </citation>
    <scope>NUCLEOTIDE SEQUENCE [LARGE SCALE GENOMIC DNA]</scope>
    <source>
        <strain evidence="17 18">TN-1</strain>
    </source>
</reference>
<dbReference type="Pfam" id="PF00254">
    <property type="entry name" value="FKBP_C"/>
    <property type="match status" value="1"/>
</dbReference>
<dbReference type="KEGG" id="sll:SLITO_v1c03200"/>
<dbReference type="Gene3D" id="3.30.70.1050">
    <property type="entry name" value="Trigger factor ribosome-binding domain"/>
    <property type="match status" value="1"/>
</dbReference>
<comment type="catalytic activity">
    <reaction evidence="1 12 13">
        <text>[protein]-peptidylproline (omega=180) = [protein]-peptidylproline (omega=0)</text>
        <dbReference type="Rhea" id="RHEA:16237"/>
        <dbReference type="Rhea" id="RHEA-COMP:10747"/>
        <dbReference type="Rhea" id="RHEA-COMP:10748"/>
        <dbReference type="ChEBI" id="CHEBI:83833"/>
        <dbReference type="ChEBI" id="CHEBI:83834"/>
        <dbReference type="EC" id="5.2.1.8"/>
    </reaction>
</comment>
<keyword evidence="6 12" id="KW-0697">Rotamase</keyword>
<dbReference type="STRING" id="216942.SLITO_v1c03200"/>
<dbReference type="Pfam" id="PF05698">
    <property type="entry name" value="Trigger_C"/>
    <property type="match status" value="1"/>
</dbReference>
<keyword evidence="5 12" id="KW-0132">Cell division</keyword>
<dbReference type="InterPro" id="IPR008880">
    <property type="entry name" value="Trigger_fac_C"/>
</dbReference>
<dbReference type="OrthoDB" id="9767721at2"/>
<dbReference type="SUPFAM" id="SSF54534">
    <property type="entry name" value="FKBP-like"/>
    <property type="match status" value="1"/>
</dbReference>
<evidence type="ECO:0000313" key="18">
    <source>
        <dbReference type="Proteomes" id="UP000067476"/>
    </source>
</evidence>
<dbReference type="GO" id="GO:0005737">
    <property type="term" value="C:cytoplasm"/>
    <property type="evidence" value="ECO:0007669"/>
    <property type="project" value="UniProtKB-SubCell"/>
</dbReference>
<evidence type="ECO:0000256" key="8">
    <source>
        <dbReference type="ARBA" id="ARBA00023235"/>
    </source>
</evidence>
<dbReference type="SUPFAM" id="SSF102735">
    <property type="entry name" value="Trigger factor ribosome-binding domain"/>
    <property type="match status" value="1"/>
</dbReference>
<sequence length="429" mass="49355">MKFSAKKELEKGQGYWTVIIEGEKWIEAVKKGKNKVASTITIPGFRKGKAPKDKIEKFVTPVKYLNAALQSIIDSAWKFALDQNSDIKPFNSPVPTPKKINDTYCEIDFIFDLKPEINIKDYKGIKDKDLVKEEVKVSKEDLDKAIDQYRERFAMEKDKDKAAKIEKGDVVTFDFEGFIDGVAFPGGKGLDFKLDIGSGKMVPGFEDKMIGKSIGESSIEVTFPKDYTPELSEKKAEFKLNIKSIKEKILPNKDDELAKDLNIPEVKTFKELQDYVKKQIKEQKETQQKTIFVNKVIELISKNSTIEIPKSVIDKEVDNLYKEFENKVQSQKLTMKDYKKQTGLTDENIREELRNDAIKRLESYLITDKVRNTEKFEITEEDINNKYSSLAKSFGVEPDYIKNNLLPVDNIKEEITKEKIINFLYENNG</sequence>
<dbReference type="PIRSF" id="PIRSF003095">
    <property type="entry name" value="Trigger_factor"/>
    <property type="match status" value="1"/>
</dbReference>
<keyword evidence="8 12" id="KW-0413">Isomerase</keyword>
<keyword evidence="18" id="KW-1185">Reference proteome</keyword>
<keyword evidence="12" id="KW-0963">Cytoplasm</keyword>
<evidence type="ECO:0000256" key="13">
    <source>
        <dbReference type="PROSITE-ProRule" id="PRU00277"/>
    </source>
</evidence>
<dbReference type="Proteomes" id="UP000067476">
    <property type="component" value="Chromosome"/>
</dbReference>
<dbReference type="Pfam" id="PF05697">
    <property type="entry name" value="Trigger_N"/>
    <property type="match status" value="1"/>
</dbReference>
<evidence type="ECO:0000256" key="12">
    <source>
        <dbReference type="HAMAP-Rule" id="MF_00303"/>
    </source>
</evidence>
<dbReference type="EC" id="5.2.1.8" evidence="3 12"/>
<keyword evidence="9 12" id="KW-0131">Cell cycle</keyword>
<dbReference type="InterPro" id="IPR036611">
    <property type="entry name" value="Trigger_fac_ribosome-bd_sf"/>
</dbReference>
<evidence type="ECO:0000256" key="11">
    <source>
        <dbReference type="ARBA" id="ARBA00029986"/>
    </source>
</evidence>
<feature type="coiled-coil region" evidence="15">
    <location>
        <begin position="128"/>
        <end position="159"/>
    </location>
</feature>
<evidence type="ECO:0000256" key="6">
    <source>
        <dbReference type="ARBA" id="ARBA00023110"/>
    </source>
</evidence>
<proteinExistence type="inferred from homology"/>
<comment type="domain">
    <text evidence="12">Consists of 3 domains; the N-terminus binds the ribosome, the middle domain has PPIase activity, while the C-terminus has intrinsic chaperone activity on its own.</text>
</comment>
<dbReference type="GO" id="GO:0003755">
    <property type="term" value="F:peptidyl-prolyl cis-trans isomerase activity"/>
    <property type="evidence" value="ECO:0007669"/>
    <property type="project" value="UniProtKB-UniRule"/>
</dbReference>
<dbReference type="AlphaFoldDB" id="A0A0K1W0X1"/>
<evidence type="ECO:0000313" key="17">
    <source>
        <dbReference type="EMBL" id="AKX33975.1"/>
    </source>
</evidence>
<organism evidence="17 18">
    <name type="scientific">Spiroplasma litorale</name>
    <dbReference type="NCBI Taxonomy" id="216942"/>
    <lineage>
        <taxon>Bacteria</taxon>
        <taxon>Bacillati</taxon>
        <taxon>Mycoplasmatota</taxon>
        <taxon>Mollicutes</taxon>
        <taxon>Entomoplasmatales</taxon>
        <taxon>Spiroplasmataceae</taxon>
        <taxon>Spiroplasma</taxon>
    </lineage>
</organism>
<dbReference type="InterPro" id="IPR046357">
    <property type="entry name" value="PPIase_dom_sf"/>
</dbReference>
<evidence type="ECO:0000256" key="9">
    <source>
        <dbReference type="ARBA" id="ARBA00023306"/>
    </source>
</evidence>
<dbReference type="PATRIC" id="fig|216942.3.peg.323"/>